<dbReference type="GO" id="GO:0006491">
    <property type="term" value="P:N-glycan processing"/>
    <property type="evidence" value="ECO:0007669"/>
    <property type="project" value="TreeGrafter"/>
</dbReference>
<dbReference type="Gene3D" id="2.70.130.10">
    <property type="entry name" value="Mannose-6-phosphate receptor binding domain"/>
    <property type="match status" value="1"/>
</dbReference>
<dbReference type="Gene3D" id="4.10.400.10">
    <property type="entry name" value="Low-density Lipoprotein Receptor"/>
    <property type="match status" value="1"/>
</dbReference>
<evidence type="ECO:0000256" key="3">
    <source>
        <dbReference type="ARBA" id="ARBA00022824"/>
    </source>
</evidence>
<dbReference type="GO" id="GO:0017177">
    <property type="term" value="C:glucosidase II complex"/>
    <property type="evidence" value="ECO:0007669"/>
    <property type="project" value="TreeGrafter"/>
</dbReference>
<evidence type="ECO:0000256" key="1">
    <source>
        <dbReference type="ARBA" id="ARBA00022387"/>
    </source>
</evidence>
<keyword evidence="2 6" id="KW-0732">Signal</keyword>
<dbReference type="InterPro" id="IPR036607">
    <property type="entry name" value="PRKCSH"/>
</dbReference>
<dbReference type="InterPro" id="IPR009011">
    <property type="entry name" value="Man6P_isomerase_rcpt-bd_dom_sf"/>
</dbReference>
<dbReference type="InterPro" id="IPR028146">
    <property type="entry name" value="PRKCSH_N"/>
</dbReference>
<organism evidence="8 9">
    <name type="scientific">Polysphondylium violaceum</name>
    <dbReference type="NCBI Taxonomy" id="133409"/>
    <lineage>
        <taxon>Eukaryota</taxon>
        <taxon>Amoebozoa</taxon>
        <taxon>Evosea</taxon>
        <taxon>Eumycetozoa</taxon>
        <taxon>Dictyostelia</taxon>
        <taxon>Dictyosteliales</taxon>
        <taxon>Dictyosteliaceae</taxon>
        <taxon>Polysphondylium</taxon>
    </lineage>
</organism>
<dbReference type="SUPFAM" id="SSF50911">
    <property type="entry name" value="Mannose 6-phosphate receptor domain"/>
    <property type="match status" value="1"/>
</dbReference>
<dbReference type="Pfam" id="PF12999">
    <property type="entry name" value="PRKCSH-like"/>
    <property type="match status" value="1"/>
</dbReference>
<dbReference type="PROSITE" id="PS50068">
    <property type="entry name" value="LDLRA_2"/>
    <property type="match status" value="1"/>
</dbReference>
<dbReference type="Proteomes" id="UP000695562">
    <property type="component" value="Unassembled WGS sequence"/>
</dbReference>
<evidence type="ECO:0000256" key="4">
    <source>
        <dbReference type="ARBA" id="ARBA00023157"/>
    </source>
</evidence>
<dbReference type="InterPro" id="IPR044865">
    <property type="entry name" value="MRH_dom"/>
</dbReference>
<evidence type="ECO:0000313" key="8">
    <source>
        <dbReference type="EMBL" id="KAF2074983.1"/>
    </source>
</evidence>
<dbReference type="PROSITE" id="PS51914">
    <property type="entry name" value="MRH"/>
    <property type="match status" value="1"/>
</dbReference>
<evidence type="ECO:0000259" key="7">
    <source>
        <dbReference type="PROSITE" id="PS51914"/>
    </source>
</evidence>
<proteinExistence type="predicted"/>
<keyword evidence="3" id="KW-0256">Endoplasmic reticulum</keyword>
<sequence length="409" mass="47181">MMMRLNILIVSSLLFLIIGLSYSKPLSKDYGVSPEEIEFYKGEKFNCLRSNKQVPISQVNDDYCDCPDGTDEPGTSACSNGHFYCINKGHKGQFIASSFVNDGVCDCCDGSDEYSSMMKCKNTCNELGKEMREKQLQDQEKYAQGLKKKAEMIKDAIEVMESKTASLEKLRKEIEPINQEIKELEVLKENKDKEKQQELDKIKEKEEEFKAKTTLETTNEEKQQQDIPDNDVVKEIEKELKENEEKEQLTSEVYDEILKGIEQLEKEIQTKRDSLRDKQNEIQKIEEMLKMDFGKNNVFLALYGKCFDLKTKEYTYTLCPFDRANQGGTSLGKFEKWENDYENMLFTNGQQCWGGPKRSIKVSLECGSENEAYDVQEPGKCEYTIKLKTPASCDEEHLKVLLLENDHSF</sequence>
<gene>
    <name evidence="8" type="ORF">CYY_003722</name>
</gene>
<keyword evidence="4" id="KW-1015">Disulfide bond</keyword>
<dbReference type="PANTHER" id="PTHR12630:SF1">
    <property type="entry name" value="GLUCOSIDASE 2 SUBUNIT BETA"/>
    <property type="match status" value="1"/>
</dbReference>
<dbReference type="SUPFAM" id="SSF57424">
    <property type="entry name" value="LDL receptor-like module"/>
    <property type="match status" value="1"/>
</dbReference>
<dbReference type="InterPro" id="IPR002172">
    <property type="entry name" value="LDrepeatLR_classA_rpt"/>
</dbReference>
<feature type="signal peptide" evidence="6">
    <location>
        <begin position="1"/>
        <end position="23"/>
    </location>
</feature>
<protein>
    <recommendedName>
        <fullName evidence="1">Glucosidase 2 subunit beta</fullName>
    </recommendedName>
</protein>
<keyword evidence="9" id="KW-1185">Reference proteome</keyword>
<evidence type="ECO:0000256" key="5">
    <source>
        <dbReference type="SAM" id="Coils"/>
    </source>
</evidence>
<evidence type="ECO:0000256" key="2">
    <source>
        <dbReference type="ARBA" id="ARBA00022729"/>
    </source>
</evidence>
<accession>A0A8J4V0X2</accession>
<keyword evidence="5" id="KW-0175">Coiled coil</keyword>
<dbReference type="OrthoDB" id="28322at2759"/>
<feature type="coiled-coil region" evidence="5">
    <location>
        <begin position="143"/>
        <end position="288"/>
    </location>
</feature>
<dbReference type="PANTHER" id="PTHR12630">
    <property type="entry name" value="N-LINKED OLIGOSACCHARIDE PROCESSING"/>
    <property type="match status" value="1"/>
</dbReference>
<evidence type="ECO:0000256" key="6">
    <source>
        <dbReference type="SAM" id="SignalP"/>
    </source>
</evidence>
<evidence type="ECO:0000313" key="9">
    <source>
        <dbReference type="Proteomes" id="UP000695562"/>
    </source>
</evidence>
<comment type="caution">
    <text evidence="8">The sequence shown here is derived from an EMBL/GenBank/DDBJ whole genome shotgun (WGS) entry which is preliminary data.</text>
</comment>
<feature type="chain" id="PRO_5035206189" description="Glucosidase 2 subunit beta" evidence="6">
    <location>
        <begin position="24"/>
        <end position="409"/>
    </location>
</feature>
<dbReference type="CDD" id="cd00112">
    <property type="entry name" value="LDLa"/>
    <property type="match status" value="1"/>
</dbReference>
<dbReference type="AlphaFoldDB" id="A0A8J4V0X2"/>
<feature type="domain" description="MRH" evidence="7">
    <location>
        <begin position="304"/>
        <end position="395"/>
    </location>
</feature>
<dbReference type="InterPro" id="IPR036055">
    <property type="entry name" value="LDL_receptor-like_sf"/>
</dbReference>
<name>A0A8J4V0X2_9MYCE</name>
<dbReference type="InterPro" id="IPR039794">
    <property type="entry name" value="Gtb1-like"/>
</dbReference>
<dbReference type="Pfam" id="PF13015">
    <property type="entry name" value="PRKCSH_1"/>
    <property type="match status" value="1"/>
</dbReference>
<reference evidence="8" key="1">
    <citation type="submission" date="2020-01" db="EMBL/GenBank/DDBJ databases">
        <title>Development of genomics and gene disruption for Polysphondylium violaceum indicates a role for the polyketide synthase stlB in stalk morphogenesis.</title>
        <authorList>
            <person name="Narita B."/>
            <person name="Kawabe Y."/>
            <person name="Kin K."/>
            <person name="Saito T."/>
            <person name="Gibbs R."/>
            <person name="Kuspa A."/>
            <person name="Muzny D."/>
            <person name="Queller D."/>
            <person name="Richards S."/>
            <person name="Strassman J."/>
            <person name="Sucgang R."/>
            <person name="Worley K."/>
            <person name="Schaap P."/>
        </authorList>
    </citation>
    <scope>NUCLEOTIDE SEQUENCE</scope>
    <source>
        <strain evidence="8">QSvi11</strain>
    </source>
</reference>
<dbReference type="EMBL" id="AJWJ01000120">
    <property type="protein sequence ID" value="KAF2074983.1"/>
    <property type="molecule type" value="Genomic_DNA"/>
</dbReference>